<dbReference type="Gene3D" id="1.20.1740.10">
    <property type="entry name" value="Amino acid/polyamine transporter I"/>
    <property type="match status" value="1"/>
</dbReference>
<feature type="transmembrane region" description="Helical" evidence="8">
    <location>
        <begin position="245"/>
        <end position="267"/>
    </location>
</feature>
<dbReference type="PIRSF" id="PIRSF006060">
    <property type="entry name" value="AA_transporter"/>
    <property type="match status" value="1"/>
</dbReference>
<gene>
    <name evidence="9" type="ORF">PGLA1383_LOCUS36333</name>
</gene>
<proteinExistence type="inferred from homology"/>
<evidence type="ECO:0000256" key="5">
    <source>
        <dbReference type="ARBA" id="ARBA00022989"/>
    </source>
</evidence>
<dbReference type="Proteomes" id="UP000654075">
    <property type="component" value="Unassembled WGS sequence"/>
</dbReference>
<feature type="non-terminal residue" evidence="9">
    <location>
        <position position="1"/>
    </location>
</feature>
<keyword evidence="6 8" id="KW-0472">Membrane</keyword>
<sequence length="437" mass="47756">MVASVRPGHLSPVICENGKEPTTPPVRARPLSLPGLVAIIYYSVAGGPFGTEDIVAAAGPLLALLGFVVMPLVWSAPEALVAAELATAFPSNAGYVTWVTAAFGPFWGFQEGFMSWLCGVSDNAIYPVLFCDYLKHVWPASGEGTTKQVCVLTFILALSWLNYRGLNLVGLSAVFLAVFTILPFLYIVPAGLPQVEVQNLLIVPEFGEIHWRKYMNVLFWNLNYWDSASTLAGEVHEPRVIFPQALLFSGVLILASYLLPLFVGVGLGGKGGGPDWRSWHSGSLALLGEKTGGFFVKSWVVAASGVSSVGQFACEQAANAYQLQGMAEWGWLPKCVGRRSSYGTPMVGFAIGLVWILLLATQQEFLSIVSLLNGLYCQSQLLEFAAFLRLRSHHRNLWRPFRVPLKSTWSCFFMLLGPIIFAIMILLMPVFAGDWLQ</sequence>
<feature type="transmembrane region" description="Helical" evidence="8">
    <location>
        <begin position="409"/>
        <end position="432"/>
    </location>
</feature>
<dbReference type="Pfam" id="PF13520">
    <property type="entry name" value="AA_permease_2"/>
    <property type="match status" value="1"/>
</dbReference>
<dbReference type="OMA" id="WTLTFNT"/>
<dbReference type="GO" id="GO:0015203">
    <property type="term" value="F:polyamine transmembrane transporter activity"/>
    <property type="evidence" value="ECO:0007669"/>
    <property type="project" value="UniProtKB-ARBA"/>
</dbReference>
<comment type="caution">
    <text evidence="9">The sequence shown here is derived from an EMBL/GenBank/DDBJ whole genome shotgun (WGS) entry which is preliminary data.</text>
</comment>
<dbReference type="InterPro" id="IPR044566">
    <property type="entry name" value="RMV1-like"/>
</dbReference>
<dbReference type="EMBL" id="CAJNNV010026652">
    <property type="protein sequence ID" value="CAE8618733.1"/>
    <property type="molecule type" value="Genomic_DNA"/>
</dbReference>
<dbReference type="InterPro" id="IPR002293">
    <property type="entry name" value="AA/rel_permease1"/>
</dbReference>
<keyword evidence="4 8" id="KW-0812">Transmembrane</keyword>
<dbReference type="AlphaFoldDB" id="A0A813FXI5"/>
<keyword evidence="10" id="KW-1185">Reference proteome</keyword>
<evidence type="ECO:0000313" key="10">
    <source>
        <dbReference type="Proteomes" id="UP000654075"/>
    </source>
</evidence>
<organism evidence="9 10">
    <name type="scientific">Polarella glacialis</name>
    <name type="common">Dinoflagellate</name>
    <dbReference type="NCBI Taxonomy" id="89957"/>
    <lineage>
        <taxon>Eukaryota</taxon>
        <taxon>Sar</taxon>
        <taxon>Alveolata</taxon>
        <taxon>Dinophyceae</taxon>
        <taxon>Suessiales</taxon>
        <taxon>Suessiaceae</taxon>
        <taxon>Polarella</taxon>
    </lineage>
</organism>
<evidence type="ECO:0000256" key="4">
    <source>
        <dbReference type="ARBA" id="ARBA00022692"/>
    </source>
</evidence>
<evidence type="ECO:0000313" key="9">
    <source>
        <dbReference type="EMBL" id="CAE8618733.1"/>
    </source>
</evidence>
<reference evidence="9" key="1">
    <citation type="submission" date="2021-02" db="EMBL/GenBank/DDBJ databases">
        <authorList>
            <person name="Dougan E. K."/>
            <person name="Rhodes N."/>
            <person name="Thang M."/>
            <person name="Chan C."/>
        </authorList>
    </citation>
    <scope>NUCLEOTIDE SEQUENCE</scope>
</reference>
<keyword evidence="2" id="KW-0813">Transport</keyword>
<comment type="subcellular location">
    <subcellularLocation>
        <location evidence="1">Cell membrane</location>
        <topology evidence="1">Multi-pass membrane protein</topology>
    </subcellularLocation>
</comment>
<keyword evidence="5 8" id="KW-1133">Transmembrane helix</keyword>
<feature type="transmembrane region" description="Helical" evidence="8">
    <location>
        <begin position="168"/>
        <end position="188"/>
    </location>
</feature>
<feature type="transmembrane region" description="Helical" evidence="8">
    <location>
        <begin position="342"/>
        <end position="360"/>
    </location>
</feature>
<evidence type="ECO:0000256" key="6">
    <source>
        <dbReference type="ARBA" id="ARBA00023136"/>
    </source>
</evidence>
<feature type="transmembrane region" description="Helical" evidence="8">
    <location>
        <begin position="54"/>
        <end position="74"/>
    </location>
</feature>
<feature type="transmembrane region" description="Helical" evidence="8">
    <location>
        <begin position="366"/>
        <end position="388"/>
    </location>
</feature>
<comment type="similarity">
    <text evidence="7">Belongs to the amino acid-polyamine-organocation (APC) superfamily. Polyamine:cation symporter (PHS) (TC 2.A.3.12) family.</text>
</comment>
<dbReference type="GO" id="GO:0005886">
    <property type="term" value="C:plasma membrane"/>
    <property type="evidence" value="ECO:0007669"/>
    <property type="project" value="UniProtKB-SubCell"/>
</dbReference>
<dbReference type="PANTHER" id="PTHR45826">
    <property type="entry name" value="POLYAMINE TRANSPORTER PUT1"/>
    <property type="match status" value="1"/>
</dbReference>
<evidence type="ECO:0000256" key="8">
    <source>
        <dbReference type="SAM" id="Phobius"/>
    </source>
</evidence>
<dbReference type="OrthoDB" id="5982228at2759"/>
<name>A0A813FXI5_POLGL</name>
<evidence type="ECO:0000256" key="3">
    <source>
        <dbReference type="ARBA" id="ARBA00022475"/>
    </source>
</evidence>
<protein>
    <recommendedName>
        <fullName evidence="11">Amino acid permease/ SLC12A domain-containing protein</fullName>
    </recommendedName>
</protein>
<accession>A0A813FXI5</accession>
<evidence type="ECO:0000256" key="2">
    <source>
        <dbReference type="ARBA" id="ARBA00022448"/>
    </source>
</evidence>
<evidence type="ECO:0000256" key="7">
    <source>
        <dbReference type="ARBA" id="ARBA00024041"/>
    </source>
</evidence>
<dbReference type="PANTHER" id="PTHR45826:SF2">
    <property type="entry name" value="AMINO ACID TRANSPORTER"/>
    <property type="match status" value="1"/>
</dbReference>
<evidence type="ECO:0008006" key="11">
    <source>
        <dbReference type="Google" id="ProtNLM"/>
    </source>
</evidence>
<evidence type="ECO:0000256" key="1">
    <source>
        <dbReference type="ARBA" id="ARBA00004651"/>
    </source>
</evidence>
<keyword evidence="3" id="KW-1003">Cell membrane</keyword>